<proteinExistence type="inferred from homology"/>
<organism evidence="4 5">
    <name type="scientific">Propithecus coquereli</name>
    <name type="common">Coquerel's sifaka</name>
    <name type="synonym">Propithecus verreauxi coquereli</name>
    <dbReference type="NCBI Taxonomy" id="379532"/>
    <lineage>
        <taxon>Eukaryota</taxon>
        <taxon>Metazoa</taxon>
        <taxon>Chordata</taxon>
        <taxon>Craniata</taxon>
        <taxon>Vertebrata</taxon>
        <taxon>Euteleostomi</taxon>
        <taxon>Mammalia</taxon>
        <taxon>Eutheria</taxon>
        <taxon>Euarchontoglires</taxon>
        <taxon>Primates</taxon>
        <taxon>Strepsirrhini</taxon>
        <taxon>Lemuriformes</taxon>
        <taxon>Indriidae</taxon>
        <taxon>Propithecus</taxon>
    </lineage>
</organism>
<sequence length="267" mass="30226">MGMLSELKLTVPWGHIAAKTRGFARGPPVLCLHGWLDNANSFNRLIPLLPQDFHYVVMDFGGHGLSSRYSPGERAAEAGPIWTFWRLVFAAMRWSRFSFMGHSFGRGRGQYTGTFPCEMENVVTYKRRAIEHVLQVEALQKPPSVISPEEMIQGFLKNRQMSKDCAELLLQRGATKVGTGKCLSAENSFDFISKELCVHSIRKLQAHVLLLKGSLFFMIDTLKSVLKERFQYVEVPGSHYIHMEKPHHLVGLIGSFLQSKHKTPARL</sequence>
<dbReference type="GeneTree" id="ENSGT00530000063960"/>
<dbReference type="SUPFAM" id="SSF53474">
    <property type="entry name" value="alpha/beta-Hydrolases"/>
    <property type="match status" value="1"/>
</dbReference>
<evidence type="ECO:0000259" key="3">
    <source>
        <dbReference type="Pfam" id="PF00561"/>
    </source>
</evidence>
<dbReference type="InterPro" id="IPR050266">
    <property type="entry name" value="AB_hydrolase_sf"/>
</dbReference>
<dbReference type="InterPro" id="IPR029058">
    <property type="entry name" value="AB_hydrolase_fold"/>
</dbReference>
<dbReference type="InterPro" id="IPR000073">
    <property type="entry name" value="AB_hydrolase_1"/>
</dbReference>
<dbReference type="GO" id="GO:0016787">
    <property type="term" value="F:hydrolase activity"/>
    <property type="evidence" value="ECO:0007669"/>
    <property type="project" value="UniProtKB-KW"/>
</dbReference>
<evidence type="ECO:0000313" key="5">
    <source>
        <dbReference type="Proteomes" id="UP000233160"/>
    </source>
</evidence>
<reference evidence="4" key="2">
    <citation type="submission" date="2025-09" db="UniProtKB">
        <authorList>
            <consortium name="Ensembl"/>
        </authorList>
    </citation>
    <scope>IDENTIFICATION</scope>
</reference>
<protein>
    <submittedName>
        <fullName evidence="4">Serine hydrolase like 2</fullName>
    </submittedName>
</protein>
<dbReference type="Pfam" id="PF00561">
    <property type="entry name" value="Abhydrolase_1"/>
    <property type="match status" value="1"/>
</dbReference>
<evidence type="ECO:0000256" key="2">
    <source>
        <dbReference type="ARBA" id="ARBA00022801"/>
    </source>
</evidence>
<feature type="domain" description="AB hydrolase-1" evidence="3">
    <location>
        <begin position="27"/>
        <end position="105"/>
    </location>
</feature>
<dbReference type="STRING" id="379532.ENSPCOP00000016880"/>
<accession>A0A2K6FSD1</accession>
<keyword evidence="5" id="KW-1185">Reference proteome</keyword>
<dbReference type="AlphaFoldDB" id="A0A2K6FSD1"/>
<comment type="similarity">
    <text evidence="1">Belongs to the AB hydrolase superfamily.</text>
</comment>
<evidence type="ECO:0000256" key="1">
    <source>
        <dbReference type="ARBA" id="ARBA00008645"/>
    </source>
</evidence>
<keyword evidence="2" id="KW-0378">Hydrolase</keyword>
<evidence type="ECO:0000313" key="4">
    <source>
        <dbReference type="Ensembl" id="ENSPCOP00000016880.1"/>
    </source>
</evidence>
<dbReference type="PANTHER" id="PTHR43798:SF14">
    <property type="entry name" value="SERINE HYDROLASE-LIKE PROTEIN DDB_G0286239"/>
    <property type="match status" value="1"/>
</dbReference>
<dbReference type="Gene3D" id="3.40.50.1820">
    <property type="entry name" value="alpha/beta hydrolase"/>
    <property type="match status" value="2"/>
</dbReference>
<dbReference type="OMA" id="HGWMDVS"/>
<dbReference type="Ensembl" id="ENSPCOT00000027511.1">
    <property type="protein sequence ID" value="ENSPCOP00000016880.1"/>
    <property type="gene ID" value="ENSPCOG00000020237.1"/>
</dbReference>
<dbReference type="PANTHER" id="PTHR43798">
    <property type="entry name" value="MONOACYLGLYCEROL LIPASE"/>
    <property type="match status" value="1"/>
</dbReference>
<reference evidence="4" key="1">
    <citation type="submission" date="2025-08" db="UniProtKB">
        <authorList>
            <consortium name="Ensembl"/>
        </authorList>
    </citation>
    <scope>IDENTIFICATION</scope>
</reference>
<name>A0A2K6FSD1_PROCO</name>
<gene>
    <name evidence="4" type="primary">SERHL2</name>
</gene>
<dbReference type="Proteomes" id="UP000233160">
    <property type="component" value="Unassembled WGS sequence"/>
</dbReference>
<dbReference type="GO" id="GO:0016020">
    <property type="term" value="C:membrane"/>
    <property type="evidence" value="ECO:0007669"/>
    <property type="project" value="TreeGrafter"/>
</dbReference>